<dbReference type="HOGENOM" id="CLU_1000440_0_0_6"/>
<evidence type="ECO:0008006" key="3">
    <source>
        <dbReference type="Google" id="ProtNLM"/>
    </source>
</evidence>
<evidence type="ECO:0000313" key="2">
    <source>
        <dbReference type="Proteomes" id="UP000009145"/>
    </source>
</evidence>
<proteinExistence type="predicted"/>
<accession>I1YK13</accession>
<dbReference type="OrthoDB" id="7779014at2"/>
<reference evidence="1 2" key="1">
    <citation type="journal article" date="2012" name="J. Bacteriol.">
        <title>Complete genome sequences of Methylophaga sp. strain JAM1 and Methylophaga sp. strain JAM7.</title>
        <authorList>
            <person name="Villeneuve C."/>
            <person name="Martineau C."/>
            <person name="Mauffrey F."/>
            <person name="Villemur R."/>
        </authorList>
    </citation>
    <scope>NUCLEOTIDE SEQUENCE [LARGE SCALE GENOMIC DNA]</scope>
    <source>
        <strain evidence="1 2">JAM7</strain>
    </source>
</reference>
<name>I1YK13_METFJ</name>
<dbReference type="PATRIC" id="fig|754477.3.peg.2085"/>
<dbReference type="EMBL" id="CP003380">
    <property type="protein sequence ID" value="AFJ03256.1"/>
    <property type="molecule type" value="Genomic_DNA"/>
</dbReference>
<dbReference type="RefSeq" id="WP_014704675.1">
    <property type="nucleotide sequence ID" value="NC_017856.1"/>
</dbReference>
<keyword evidence="2" id="KW-1185">Reference proteome</keyword>
<dbReference type="Proteomes" id="UP000009145">
    <property type="component" value="Chromosome"/>
</dbReference>
<protein>
    <recommendedName>
        <fullName evidence="3">MxaS protein</fullName>
    </recommendedName>
</protein>
<sequence length="278" mass="31884">MNAVTIEQTPVFTYKTDFLLNALMDGAHKSRRQGPGSEFYRKASFLSEPNPSRVDLARSLVDPFETLYVKTFRQRSELDVITLADGSNSMLNGNKPTFTANTLDCISKSIVAESDKPHHFLLTEKVHQLTDYEPDWSELITELSEQPTVQSATAFNEVQGSLPWQRSLIFLVSDFHWPAAQLKSVLTALSAHYVVPVIVWANAETADYPLWRFVEVQDAESAELHLLFNTPRQQRLIRQTFIQRKQFLNTLFSAYGFRPLWLAEPFSVQQFNRYFLGE</sequence>
<dbReference type="KEGG" id="mec:Q7C_2120"/>
<organism evidence="1 2">
    <name type="scientific">Methylophaga frappieri (strain ATCC BAA-2434 / DSM 25690 / JAM7)</name>
    <dbReference type="NCBI Taxonomy" id="754477"/>
    <lineage>
        <taxon>Bacteria</taxon>
        <taxon>Pseudomonadati</taxon>
        <taxon>Pseudomonadota</taxon>
        <taxon>Gammaproteobacteria</taxon>
        <taxon>Thiotrichales</taxon>
        <taxon>Piscirickettsiaceae</taxon>
        <taxon>Methylophaga</taxon>
    </lineage>
</organism>
<gene>
    <name evidence="1" type="ordered locus">Q7C_2120</name>
</gene>
<dbReference type="eggNOG" id="COG1721">
    <property type="taxonomic scope" value="Bacteria"/>
</dbReference>
<dbReference type="STRING" id="754477.Q7C_2120"/>
<evidence type="ECO:0000313" key="1">
    <source>
        <dbReference type="EMBL" id="AFJ03256.1"/>
    </source>
</evidence>
<dbReference type="AlphaFoldDB" id="I1YK13"/>